<dbReference type="AlphaFoldDB" id="A0A3M2JTN9"/>
<comment type="caution">
    <text evidence="2">The sequence shown here is derived from an EMBL/GenBank/DDBJ whole genome shotgun (WGS) entry which is preliminary data.</text>
</comment>
<gene>
    <name evidence="2" type="ORF">EBM89_04045</name>
</gene>
<dbReference type="EMBL" id="RFFI01000014">
    <property type="protein sequence ID" value="RMI13528.1"/>
    <property type="molecule type" value="Genomic_DNA"/>
</dbReference>
<dbReference type="Proteomes" id="UP000269289">
    <property type="component" value="Unassembled WGS sequence"/>
</dbReference>
<keyword evidence="1" id="KW-0812">Transmembrane</keyword>
<keyword evidence="1" id="KW-1133">Transmembrane helix</keyword>
<evidence type="ECO:0000256" key="1">
    <source>
        <dbReference type="SAM" id="Phobius"/>
    </source>
</evidence>
<accession>A0A3M2JTN9</accession>
<keyword evidence="3" id="KW-1185">Reference proteome</keyword>
<keyword evidence="1" id="KW-0472">Membrane</keyword>
<evidence type="ECO:0000313" key="3">
    <source>
        <dbReference type="Proteomes" id="UP000269289"/>
    </source>
</evidence>
<proteinExistence type="predicted"/>
<sequence length="116" mass="13037">MVWWFVFLTYLVLLWHVCGDLFRDTRLGGWAKAAWIVALIVLPYLSILVYVIARGRGMTARHATAREQARERTEEYIRETAGRSPADEIARAKALLDSGAISADEFGTLKQRALAG</sequence>
<organism evidence="2 3">
    <name type="scientific">Cellulomonas triticagri</name>
    <dbReference type="NCBI Taxonomy" id="2483352"/>
    <lineage>
        <taxon>Bacteria</taxon>
        <taxon>Bacillati</taxon>
        <taxon>Actinomycetota</taxon>
        <taxon>Actinomycetes</taxon>
        <taxon>Micrococcales</taxon>
        <taxon>Cellulomonadaceae</taxon>
        <taxon>Cellulomonas</taxon>
    </lineage>
</organism>
<feature type="transmembrane region" description="Helical" evidence="1">
    <location>
        <begin position="35"/>
        <end position="53"/>
    </location>
</feature>
<reference evidence="2 3" key="1">
    <citation type="submission" date="2018-10" db="EMBL/GenBank/DDBJ databases">
        <title>Isolation, diversity and antifungal activity of actinobacteria from wheat.</title>
        <authorList>
            <person name="Han C."/>
        </authorList>
    </citation>
    <scope>NUCLEOTIDE SEQUENCE [LARGE SCALE GENOMIC DNA]</scope>
    <source>
        <strain evidence="2 3">NEAU-YY56</strain>
    </source>
</reference>
<name>A0A3M2JTN9_9CELL</name>
<protein>
    <submittedName>
        <fullName evidence="2">SHOCT domain-containing protein</fullName>
    </submittedName>
</protein>
<evidence type="ECO:0000313" key="2">
    <source>
        <dbReference type="EMBL" id="RMI13528.1"/>
    </source>
</evidence>
<dbReference type="OrthoDB" id="7596142at2"/>